<proteinExistence type="inferred from homology"/>
<sequence length="251" mass="26223">MDRATSLLRGRVIFVSGATSGIGRQTALKLVEAGAYVVASGRDSERSKALADELGASGECIKGDIAQQEDIDRMMKAVAARHGALNGLVINAGVAPQTSLDALDTETYDQLMDVNVKGATFTFARALPLLAKGASCVFVGSVAGRKGQPGDALYAGSKGFVRAFARNLGTSPDVLRRGIRVNVVSPGPTETPLTARATMDPAVREYVERLIPMHRWGNASEVADAILFLLSDASSFTTGAEITVDGGMAHA</sequence>
<reference evidence="3" key="1">
    <citation type="submission" date="2023-07" db="EMBL/GenBank/DDBJ databases">
        <title>Sorghum-associated microbial communities from plants grown in Nebraska, USA.</title>
        <authorList>
            <person name="Schachtman D."/>
        </authorList>
    </citation>
    <scope>NUCLEOTIDE SEQUENCE</scope>
    <source>
        <strain evidence="3">DS1061</strain>
    </source>
</reference>
<dbReference type="CDD" id="cd05233">
    <property type="entry name" value="SDR_c"/>
    <property type="match status" value="1"/>
</dbReference>
<dbReference type="RefSeq" id="WP_392395760.1">
    <property type="nucleotide sequence ID" value="NZ_JAURTK010000015.1"/>
</dbReference>
<dbReference type="Gene3D" id="3.40.50.720">
    <property type="entry name" value="NAD(P)-binding Rossmann-like Domain"/>
    <property type="match status" value="1"/>
</dbReference>
<organism evidence="3 4">
    <name type="scientific">Paraburkholderia caledonica</name>
    <dbReference type="NCBI Taxonomy" id="134536"/>
    <lineage>
        <taxon>Bacteria</taxon>
        <taxon>Pseudomonadati</taxon>
        <taxon>Pseudomonadota</taxon>
        <taxon>Betaproteobacteria</taxon>
        <taxon>Burkholderiales</taxon>
        <taxon>Burkholderiaceae</taxon>
        <taxon>Paraburkholderia</taxon>
    </lineage>
</organism>
<dbReference type="FunFam" id="3.40.50.720:FF:000084">
    <property type="entry name" value="Short-chain dehydrogenase reductase"/>
    <property type="match status" value="1"/>
</dbReference>
<dbReference type="SUPFAM" id="SSF51735">
    <property type="entry name" value="NAD(P)-binding Rossmann-fold domains"/>
    <property type="match status" value="1"/>
</dbReference>
<evidence type="ECO:0000313" key="3">
    <source>
        <dbReference type="EMBL" id="MDP9651040.1"/>
    </source>
</evidence>
<dbReference type="PROSITE" id="PS00061">
    <property type="entry name" value="ADH_SHORT"/>
    <property type="match status" value="1"/>
</dbReference>
<dbReference type="InterPro" id="IPR002347">
    <property type="entry name" value="SDR_fam"/>
</dbReference>
<gene>
    <name evidence="3" type="ORF">J2793_006515</name>
</gene>
<dbReference type="PANTHER" id="PTHR43975">
    <property type="entry name" value="ZGC:101858"/>
    <property type="match status" value="1"/>
</dbReference>
<evidence type="ECO:0000256" key="1">
    <source>
        <dbReference type="ARBA" id="ARBA00006484"/>
    </source>
</evidence>
<dbReference type="InterPro" id="IPR057326">
    <property type="entry name" value="KR_dom"/>
</dbReference>
<comment type="caution">
    <text evidence="3">The sequence shown here is derived from an EMBL/GenBank/DDBJ whole genome shotgun (WGS) entry which is preliminary data.</text>
</comment>
<evidence type="ECO:0000259" key="2">
    <source>
        <dbReference type="SMART" id="SM00822"/>
    </source>
</evidence>
<dbReference type="PANTHER" id="PTHR43975:SF2">
    <property type="entry name" value="EG:BACR7A4.14 PROTEIN-RELATED"/>
    <property type="match status" value="1"/>
</dbReference>
<dbReference type="AlphaFoldDB" id="A0AB73ILZ1"/>
<evidence type="ECO:0000313" key="4">
    <source>
        <dbReference type="Proteomes" id="UP001229486"/>
    </source>
</evidence>
<dbReference type="InterPro" id="IPR020904">
    <property type="entry name" value="Sc_DH/Rdtase_CS"/>
</dbReference>
<name>A0AB73ILZ1_9BURK</name>
<accession>A0AB73ILZ1</accession>
<dbReference type="SMART" id="SM00822">
    <property type="entry name" value="PKS_KR"/>
    <property type="match status" value="1"/>
</dbReference>
<feature type="domain" description="Ketoreductase" evidence="2">
    <location>
        <begin position="11"/>
        <end position="187"/>
    </location>
</feature>
<dbReference type="EMBL" id="JAURTK010000015">
    <property type="protein sequence ID" value="MDP9651040.1"/>
    <property type="molecule type" value="Genomic_DNA"/>
</dbReference>
<protein>
    <submittedName>
        <fullName evidence="3">NAD(P)-dependent dehydrogenase (Short-subunit alcohol dehydrogenase family)</fullName>
    </submittedName>
</protein>
<dbReference type="Proteomes" id="UP001229486">
    <property type="component" value="Unassembled WGS sequence"/>
</dbReference>
<comment type="similarity">
    <text evidence="1">Belongs to the short-chain dehydrogenases/reductases (SDR) family.</text>
</comment>
<dbReference type="InterPro" id="IPR036291">
    <property type="entry name" value="NAD(P)-bd_dom_sf"/>
</dbReference>
<dbReference type="Pfam" id="PF13561">
    <property type="entry name" value="adh_short_C2"/>
    <property type="match status" value="1"/>
</dbReference>
<dbReference type="PRINTS" id="PR00081">
    <property type="entry name" value="GDHRDH"/>
</dbReference>